<evidence type="ECO:0000256" key="1">
    <source>
        <dbReference type="SAM" id="MobiDB-lite"/>
    </source>
</evidence>
<evidence type="ECO:0000259" key="4">
    <source>
        <dbReference type="Pfam" id="PF15983"/>
    </source>
</evidence>
<comment type="caution">
    <text evidence="5">The sequence shown here is derived from an EMBL/GenBank/DDBJ whole genome shotgun (WGS) entry which is preliminary data.</text>
</comment>
<feature type="region of interest" description="Disordered" evidence="1">
    <location>
        <begin position="70"/>
        <end position="103"/>
    </location>
</feature>
<dbReference type="AlphaFoldDB" id="A0A0R1VD67"/>
<accession>A0A0R1VD67</accession>
<name>A0A0R1VD67_9LACO</name>
<evidence type="ECO:0008006" key="7">
    <source>
        <dbReference type="Google" id="ProtNLM"/>
    </source>
</evidence>
<dbReference type="EMBL" id="AZFN01000016">
    <property type="protein sequence ID" value="KRM01604.1"/>
    <property type="molecule type" value="Genomic_DNA"/>
</dbReference>
<gene>
    <name evidence="5" type="ORF">FC60_GL000532</name>
</gene>
<dbReference type="InterPro" id="IPR026870">
    <property type="entry name" value="Zinc_ribbon_dom"/>
</dbReference>
<reference evidence="5 6" key="1">
    <citation type="journal article" date="2015" name="Genome Announc.">
        <title>Expanding the biotechnology potential of lactobacilli through comparative genomics of 213 strains and associated genera.</title>
        <authorList>
            <person name="Sun Z."/>
            <person name="Harris H.M."/>
            <person name="McCann A."/>
            <person name="Guo C."/>
            <person name="Argimon S."/>
            <person name="Zhang W."/>
            <person name="Yang X."/>
            <person name="Jeffery I.B."/>
            <person name="Cooney J.C."/>
            <person name="Kagawa T.F."/>
            <person name="Liu W."/>
            <person name="Song Y."/>
            <person name="Salvetti E."/>
            <person name="Wrobel A."/>
            <person name="Rasinkangas P."/>
            <person name="Parkhill J."/>
            <person name="Rea M.C."/>
            <person name="O'Sullivan O."/>
            <person name="Ritari J."/>
            <person name="Douillard F.P."/>
            <person name="Paul Ross R."/>
            <person name="Yang R."/>
            <person name="Briner A.E."/>
            <person name="Felis G.E."/>
            <person name="de Vos W.M."/>
            <person name="Barrangou R."/>
            <person name="Klaenhammer T.R."/>
            <person name="Caufield P.W."/>
            <person name="Cui Y."/>
            <person name="Zhang H."/>
            <person name="O'Toole P.W."/>
        </authorList>
    </citation>
    <scope>NUCLEOTIDE SEQUENCE [LARGE SCALE GENOMIC DNA]</scope>
    <source>
        <strain evidence="5 6">DSM 16045</strain>
    </source>
</reference>
<feature type="domain" description="Zinc-ribbon" evidence="3">
    <location>
        <begin position="3"/>
        <end position="25"/>
    </location>
</feature>
<evidence type="ECO:0000256" key="2">
    <source>
        <dbReference type="SAM" id="Phobius"/>
    </source>
</evidence>
<keyword evidence="6" id="KW-1185">Reference proteome</keyword>
<feature type="domain" description="DUF4767" evidence="4">
    <location>
        <begin position="103"/>
        <end position="242"/>
    </location>
</feature>
<evidence type="ECO:0000259" key="3">
    <source>
        <dbReference type="Pfam" id="PF13240"/>
    </source>
</evidence>
<dbReference type="Proteomes" id="UP000051739">
    <property type="component" value="Unassembled WGS sequence"/>
</dbReference>
<sequence length="245" mass="26213">MNFCGKCGTKLAPDDAFCPQCGQPVQGGNPSRANYQTKPHHKGGWLALVLVLIVAVGLGFWWFQRPNTSQSALTSSSTSSTSQSSATSSEQSVSSSSTSSSASLWNTSKDQALANFMASWAPKMGQSYVKYDGTNSIRSAPGSTYPDDFDKAYFQSTPAKGAGDGTETKISMGWAPTGQGPYDYNVVAIYNYNSGKLVGRITYAFCVHNGQPVALVNQTTNGNDVWTVTQNQDVSSNFAKIFNEN</sequence>
<feature type="transmembrane region" description="Helical" evidence="2">
    <location>
        <begin position="45"/>
        <end position="63"/>
    </location>
</feature>
<keyword evidence="2" id="KW-0812">Transmembrane</keyword>
<dbReference type="Pfam" id="PF13240">
    <property type="entry name" value="Zn_Ribbon_1"/>
    <property type="match status" value="1"/>
</dbReference>
<keyword evidence="2" id="KW-0472">Membrane</keyword>
<evidence type="ECO:0000313" key="6">
    <source>
        <dbReference type="Proteomes" id="UP000051739"/>
    </source>
</evidence>
<evidence type="ECO:0000313" key="5">
    <source>
        <dbReference type="EMBL" id="KRM01604.1"/>
    </source>
</evidence>
<proteinExistence type="predicted"/>
<organism evidence="5 6">
    <name type="scientific">Limosilactobacillus gastricus DSM 16045</name>
    <dbReference type="NCBI Taxonomy" id="1423749"/>
    <lineage>
        <taxon>Bacteria</taxon>
        <taxon>Bacillati</taxon>
        <taxon>Bacillota</taxon>
        <taxon>Bacilli</taxon>
        <taxon>Lactobacillales</taxon>
        <taxon>Lactobacillaceae</taxon>
        <taxon>Limosilactobacillus</taxon>
    </lineage>
</organism>
<protein>
    <recommendedName>
        <fullName evidence="7">Zinc-ribbon domain-containing protein</fullName>
    </recommendedName>
</protein>
<dbReference type="RefSeq" id="WP_056937579.1">
    <property type="nucleotide sequence ID" value="NZ_AZFN01000016.1"/>
</dbReference>
<dbReference type="InterPro" id="IPR031927">
    <property type="entry name" value="DUF4767"/>
</dbReference>
<dbReference type="Pfam" id="PF15983">
    <property type="entry name" value="DUF4767"/>
    <property type="match status" value="1"/>
</dbReference>
<dbReference type="PATRIC" id="fig|1423749.3.peg.536"/>
<keyword evidence="2" id="KW-1133">Transmembrane helix</keyword>